<comment type="caution">
    <text evidence="3">The sequence shown here is derived from an EMBL/GenBank/DDBJ whole genome shotgun (WGS) entry which is preliminary data.</text>
</comment>
<name>A0A6A2YYW0_HIBSY</name>
<dbReference type="InterPro" id="IPR027417">
    <property type="entry name" value="P-loop_NTPase"/>
</dbReference>
<dbReference type="PANTHER" id="PTHR36766">
    <property type="entry name" value="PLANT BROAD-SPECTRUM MILDEW RESISTANCE PROTEIN RPW8"/>
    <property type="match status" value="1"/>
</dbReference>
<dbReference type="Gene3D" id="3.40.50.300">
    <property type="entry name" value="P-loop containing nucleotide triphosphate hydrolases"/>
    <property type="match status" value="1"/>
</dbReference>
<dbReference type="Gene3D" id="1.10.8.430">
    <property type="entry name" value="Helical domain of apoptotic protease-activating factors"/>
    <property type="match status" value="1"/>
</dbReference>
<accession>A0A6A2YYW0</accession>
<evidence type="ECO:0000313" key="3">
    <source>
        <dbReference type="EMBL" id="KAE8684738.1"/>
    </source>
</evidence>
<dbReference type="SUPFAM" id="SSF52540">
    <property type="entry name" value="P-loop containing nucleoside triphosphate hydrolases"/>
    <property type="match status" value="1"/>
</dbReference>
<gene>
    <name evidence="3" type="ORF">F3Y22_tig00111105pilonHSYRG00329</name>
</gene>
<dbReference type="PANTHER" id="PTHR36766:SF67">
    <property type="entry name" value="DISEASE RESISTANCE PROTEIN RGA3"/>
    <property type="match status" value="1"/>
</dbReference>
<dbReference type="EMBL" id="VEPZ02001236">
    <property type="protein sequence ID" value="KAE8684738.1"/>
    <property type="molecule type" value="Genomic_DNA"/>
</dbReference>
<evidence type="ECO:0000259" key="2">
    <source>
        <dbReference type="Pfam" id="PF00931"/>
    </source>
</evidence>
<dbReference type="Proteomes" id="UP000436088">
    <property type="component" value="Unassembled WGS sequence"/>
</dbReference>
<keyword evidence="1" id="KW-0611">Plant defense</keyword>
<dbReference type="InterPro" id="IPR042197">
    <property type="entry name" value="Apaf_helical"/>
</dbReference>
<organism evidence="3 4">
    <name type="scientific">Hibiscus syriacus</name>
    <name type="common">Rose of Sharon</name>
    <dbReference type="NCBI Taxonomy" id="106335"/>
    <lineage>
        <taxon>Eukaryota</taxon>
        <taxon>Viridiplantae</taxon>
        <taxon>Streptophyta</taxon>
        <taxon>Embryophyta</taxon>
        <taxon>Tracheophyta</taxon>
        <taxon>Spermatophyta</taxon>
        <taxon>Magnoliopsida</taxon>
        <taxon>eudicotyledons</taxon>
        <taxon>Gunneridae</taxon>
        <taxon>Pentapetalae</taxon>
        <taxon>rosids</taxon>
        <taxon>malvids</taxon>
        <taxon>Malvales</taxon>
        <taxon>Malvaceae</taxon>
        <taxon>Malvoideae</taxon>
        <taxon>Hibiscus</taxon>
    </lineage>
</organism>
<evidence type="ECO:0000256" key="1">
    <source>
        <dbReference type="ARBA" id="ARBA00022821"/>
    </source>
</evidence>
<dbReference type="GO" id="GO:0006952">
    <property type="term" value="P:defense response"/>
    <property type="evidence" value="ECO:0007669"/>
    <property type="project" value="UniProtKB-KW"/>
</dbReference>
<sequence>MLENLHPRPVLRHRGAKLLTAEQFPDTVESIISFKIDSNNVSLDEKEPLQMDAEVLNGSGGDDRGDVGKDLHMFVWSSIASSTLEGGIHVFRGGEYDDYGIDDFTFAELNPKAELKPTAMPPASAMTRLILIMVSRISSSSEFNHGRNLFAQYCKNSSGKNSQSLRRRSSVGGLALNVKTDLGKLKETMSSIKAVLLDAEQQQHRNEKLRLSSCSLPLSFSLTMGPKIKQINRRLNELATEWNSFDLGPSRRETHSFVNSSDVIGRDKDKENIIDHLKEPSEDGNIPVIPIVGIGGLGKTTLVQLVYNDDRITELFPLKLWICVSEDFDLPRLLKLMILSVNKEENCDGLTMDRVKRFIEINGWLVSKKIIVTTRSLKVASIMSFFHPYELTGLPCEDCLSLFTKLAFNDGDVRRHPNLMRIGEEIVKKCKGVPLAVFLKTDESYWISIRDNEIWRLEQSENDILPVLKLSYNHLPSHLQQSLPEGMDRLPELRELNIKRCPELSKRYRRDGGSDWHKIARVQEKGLWIAHHLTMEVARFAFNENDLRKLKETMSSSIKAVIDDLEREALHKQVANIDHRRQTG</sequence>
<dbReference type="AlphaFoldDB" id="A0A6A2YYW0"/>
<keyword evidence="4" id="KW-1185">Reference proteome</keyword>
<dbReference type="Pfam" id="PF00931">
    <property type="entry name" value="NB-ARC"/>
    <property type="match status" value="1"/>
</dbReference>
<evidence type="ECO:0000313" key="4">
    <source>
        <dbReference type="Proteomes" id="UP000436088"/>
    </source>
</evidence>
<protein>
    <submittedName>
        <fullName evidence="3">Leucine-rich repeat containing protein isoform 2</fullName>
    </submittedName>
</protein>
<proteinExistence type="predicted"/>
<reference evidence="3" key="1">
    <citation type="submission" date="2019-09" db="EMBL/GenBank/DDBJ databases">
        <title>Draft genome information of white flower Hibiscus syriacus.</title>
        <authorList>
            <person name="Kim Y.-M."/>
        </authorList>
    </citation>
    <scope>NUCLEOTIDE SEQUENCE [LARGE SCALE GENOMIC DNA]</scope>
    <source>
        <strain evidence="3">YM2019G1</strain>
    </source>
</reference>
<dbReference type="InterPro" id="IPR002182">
    <property type="entry name" value="NB-ARC"/>
</dbReference>
<dbReference type="GO" id="GO:0043531">
    <property type="term" value="F:ADP binding"/>
    <property type="evidence" value="ECO:0007669"/>
    <property type="project" value="InterPro"/>
</dbReference>
<feature type="domain" description="NB-ARC" evidence="2">
    <location>
        <begin position="267"/>
        <end position="346"/>
    </location>
</feature>